<dbReference type="KEGG" id="pca:Pcar_1653"/>
<protein>
    <submittedName>
        <fullName evidence="3">Uncharacterized protein</fullName>
    </submittedName>
</protein>
<dbReference type="OrthoDB" id="9973584at2"/>
<feature type="region of interest" description="Disordered" evidence="1">
    <location>
        <begin position="175"/>
        <end position="207"/>
    </location>
</feature>
<name>Q3A410_SYNC1</name>
<accession>Q3A410</accession>
<sequence>MIFLKESLYGWGVCNIPQPRATQDIYADRRGRAQVVAHEQRLHSASVGFWGVWAGLLKRDFPLGQIFSVVAASLFLIMMFGLASFLLPAMEQQDNPPLEILAMVLEEPQPEPAPVDVVMPPPAQLPVEPVKTVQKPRSLPLPKPVKTPPAVVVVRPESVPVARPRQVVTLPKKATNDTLLPGPRTVARTYRDAAPTSGPMPAGRPDASFAARSANELEISSSSLQGRYSQTSQTASSAMPTRSAPRLSNGSATEVDLPSSGGVSRNLKVSHATQSMRGSGTAKTFVPATGGPAVAIRGASGVAGNVAEAGNPGTAAVAPSDYAARSVGERVGLIGGAEDVDVPVLVGSGTASGALGGTELSNSAPVGDGLASGAIDFNGVEEGHYDPARMISLNQLKACIDPDAELDLKTRLATELDTAGKCSIRNMVFFYKYPENAYTLQVDVYNPENFGDRCDALRTAIQCVNP</sequence>
<keyword evidence="2" id="KW-0812">Transmembrane</keyword>
<dbReference type="HOGENOM" id="CLU_586413_0_0_7"/>
<dbReference type="AlphaFoldDB" id="Q3A410"/>
<keyword evidence="2" id="KW-0472">Membrane</keyword>
<proteinExistence type="predicted"/>
<evidence type="ECO:0000256" key="1">
    <source>
        <dbReference type="SAM" id="MobiDB-lite"/>
    </source>
</evidence>
<dbReference type="RefSeq" id="WP_011341386.1">
    <property type="nucleotide sequence ID" value="NC_007498.2"/>
</dbReference>
<reference evidence="4" key="1">
    <citation type="submission" date="2005-10" db="EMBL/GenBank/DDBJ databases">
        <title>Complete sequence of Pelobacter carbinolicus DSM 2380.</title>
        <authorList>
            <person name="Copeland A."/>
            <person name="Lucas S."/>
            <person name="Lapidus A."/>
            <person name="Barry K."/>
            <person name="Detter J.C."/>
            <person name="Glavina T."/>
            <person name="Hammon N."/>
            <person name="Israni S."/>
            <person name="Pitluck S."/>
            <person name="Chertkov O."/>
            <person name="Schmutz J."/>
            <person name="Larimer F."/>
            <person name="Land M."/>
            <person name="Kyrpides N."/>
            <person name="Ivanova N."/>
            <person name="Richardson P."/>
        </authorList>
    </citation>
    <scope>NUCLEOTIDE SEQUENCE [LARGE SCALE GENOMIC DNA]</scope>
    <source>
        <strain evidence="4">DSM 2380 / NBRC 103641 / GraBd1</strain>
    </source>
</reference>
<evidence type="ECO:0000313" key="3">
    <source>
        <dbReference type="EMBL" id="ABA88897.1"/>
    </source>
</evidence>
<feature type="compositionally biased region" description="Polar residues" evidence="1">
    <location>
        <begin position="220"/>
        <end position="252"/>
    </location>
</feature>
<organism evidence="3 4">
    <name type="scientific">Syntrophotalea carbinolica (strain DSM 2380 / NBRC 103641 / GraBd1)</name>
    <name type="common">Pelobacter carbinolicus</name>
    <dbReference type="NCBI Taxonomy" id="338963"/>
    <lineage>
        <taxon>Bacteria</taxon>
        <taxon>Pseudomonadati</taxon>
        <taxon>Thermodesulfobacteriota</taxon>
        <taxon>Desulfuromonadia</taxon>
        <taxon>Desulfuromonadales</taxon>
        <taxon>Syntrophotaleaceae</taxon>
        <taxon>Syntrophotalea</taxon>
    </lineage>
</organism>
<keyword evidence="2" id="KW-1133">Transmembrane helix</keyword>
<gene>
    <name evidence="3" type="ordered locus">Pcar_1653</name>
</gene>
<dbReference type="EMBL" id="CP000142">
    <property type="protein sequence ID" value="ABA88897.1"/>
    <property type="molecule type" value="Genomic_DNA"/>
</dbReference>
<feature type="region of interest" description="Disordered" evidence="1">
    <location>
        <begin position="220"/>
        <end position="265"/>
    </location>
</feature>
<dbReference type="Proteomes" id="UP000002534">
    <property type="component" value="Chromosome"/>
</dbReference>
<evidence type="ECO:0000313" key="4">
    <source>
        <dbReference type="Proteomes" id="UP000002534"/>
    </source>
</evidence>
<evidence type="ECO:0000256" key="2">
    <source>
        <dbReference type="SAM" id="Phobius"/>
    </source>
</evidence>
<dbReference type="eggNOG" id="ENOG5034BM7">
    <property type="taxonomic scope" value="Bacteria"/>
</dbReference>
<dbReference type="STRING" id="338963.Pcar_1653"/>
<reference evidence="3 4" key="2">
    <citation type="journal article" date="2012" name="BMC Genomics">
        <title>The genome of Pelobacter carbinolicus reveals surprising metabolic capabilities and physiological features.</title>
        <authorList>
            <person name="Aklujkar M."/>
            <person name="Haveman S.A."/>
            <person name="Didonato R.Jr."/>
            <person name="Chertkov O."/>
            <person name="Han C.S."/>
            <person name="Land M.L."/>
            <person name="Brown P."/>
            <person name="Lovley D.R."/>
        </authorList>
    </citation>
    <scope>NUCLEOTIDE SEQUENCE [LARGE SCALE GENOMIC DNA]</scope>
    <source>
        <strain evidence="4">DSM 2380 / NBRC 103641 / GraBd1</strain>
    </source>
</reference>
<keyword evidence="4" id="KW-1185">Reference proteome</keyword>
<feature type="transmembrane region" description="Helical" evidence="2">
    <location>
        <begin position="66"/>
        <end position="87"/>
    </location>
</feature>